<comment type="caution">
    <text evidence="2">The sequence shown here is derived from an EMBL/GenBank/DDBJ whole genome shotgun (WGS) entry which is preliminary data.</text>
</comment>
<gene>
    <name evidence="2" type="ORF">BOKJ2_LOCUS11515</name>
</gene>
<dbReference type="Proteomes" id="UP000783686">
    <property type="component" value="Unassembled WGS sequence"/>
</dbReference>
<keyword evidence="3" id="KW-1185">Reference proteome</keyword>
<feature type="signal peptide" evidence="1">
    <location>
        <begin position="1"/>
        <end position="17"/>
    </location>
</feature>
<organism evidence="2 3">
    <name type="scientific">Bursaphelenchus okinawaensis</name>
    <dbReference type="NCBI Taxonomy" id="465554"/>
    <lineage>
        <taxon>Eukaryota</taxon>
        <taxon>Metazoa</taxon>
        <taxon>Ecdysozoa</taxon>
        <taxon>Nematoda</taxon>
        <taxon>Chromadorea</taxon>
        <taxon>Rhabditida</taxon>
        <taxon>Tylenchina</taxon>
        <taxon>Tylenchomorpha</taxon>
        <taxon>Aphelenchoidea</taxon>
        <taxon>Aphelenchoididae</taxon>
        <taxon>Bursaphelenchus</taxon>
    </lineage>
</organism>
<evidence type="ECO:0000313" key="3">
    <source>
        <dbReference type="Proteomes" id="UP000614601"/>
    </source>
</evidence>
<accession>A0A811LAT0</accession>
<feature type="chain" id="PRO_5035595663" description="Protein sleepless" evidence="1">
    <location>
        <begin position="18"/>
        <end position="173"/>
    </location>
</feature>
<dbReference type="OrthoDB" id="5872499at2759"/>
<keyword evidence="1" id="KW-0732">Signal</keyword>
<evidence type="ECO:0000313" key="2">
    <source>
        <dbReference type="EMBL" id="CAD5225311.1"/>
    </source>
</evidence>
<dbReference type="Proteomes" id="UP000614601">
    <property type="component" value="Unassembled WGS sequence"/>
</dbReference>
<reference evidence="2" key="1">
    <citation type="submission" date="2020-09" db="EMBL/GenBank/DDBJ databases">
        <authorList>
            <person name="Kikuchi T."/>
        </authorList>
    </citation>
    <scope>NUCLEOTIDE SEQUENCE</scope>
    <source>
        <strain evidence="2">SH1</strain>
    </source>
</reference>
<dbReference type="AlphaFoldDB" id="A0A811LAT0"/>
<evidence type="ECO:0000256" key="1">
    <source>
        <dbReference type="SAM" id="SignalP"/>
    </source>
</evidence>
<evidence type="ECO:0008006" key="4">
    <source>
        <dbReference type="Google" id="ProtNLM"/>
    </source>
</evidence>
<sequence length="173" mass="19369">MPLLLILLFAQIDSIWSLKCFSGDPVFKNECTSLSYCLMIVSRSGRSQWSCDGNAFSQVSLCSTLGLQQDVEEETNLNVLSPRKRYPLTSEVMSSRSEGTLVRSPFESSSGRYSGYRRNSPYPQSINKGRCFDGGDLGRICCCSADFCNQSSRLSLPFTLIFVLMSFFLIRNT</sequence>
<name>A0A811LAT0_9BILA</name>
<dbReference type="EMBL" id="CAJFCW020000005">
    <property type="protein sequence ID" value="CAG9120697.1"/>
    <property type="molecule type" value="Genomic_DNA"/>
</dbReference>
<proteinExistence type="predicted"/>
<protein>
    <recommendedName>
        <fullName evidence="4">Protein sleepless</fullName>
    </recommendedName>
</protein>
<dbReference type="EMBL" id="CAJFDH010000005">
    <property type="protein sequence ID" value="CAD5225311.1"/>
    <property type="molecule type" value="Genomic_DNA"/>
</dbReference>